<dbReference type="Proteomes" id="UP000543030">
    <property type="component" value="Unassembled WGS sequence"/>
</dbReference>
<name>A0A840RGQ5_9NEIS</name>
<protein>
    <submittedName>
        <fullName evidence="1">Uncharacterized protein</fullName>
    </submittedName>
</protein>
<comment type="caution">
    <text evidence="1">The sequence shown here is derived from an EMBL/GenBank/DDBJ whole genome shotgun (WGS) entry which is preliminary data.</text>
</comment>
<proteinExistence type="predicted"/>
<dbReference type="EMBL" id="JACHHN010000008">
    <property type="protein sequence ID" value="MBB5192799.1"/>
    <property type="molecule type" value="Genomic_DNA"/>
</dbReference>
<evidence type="ECO:0000313" key="1">
    <source>
        <dbReference type="EMBL" id="MBB5192799.1"/>
    </source>
</evidence>
<organism evidence="1 2">
    <name type="scientific">Silvimonas terrae</name>
    <dbReference type="NCBI Taxonomy" id="300266"/>
    <lineage>
        <taxon>Bacteria</taxon>
        <taxon>Pseudomonadati</taxon>
        <taxon>Pseudomonadota</taxon>
        <taxon>Betaproteobacteria</taxon>
        <taxon>Neisseriales</taxon>
        <taxon>Chitinibacteraceae</taxon>
        <taxon>Silvimonas</taxon>
    </lineage>
</organism>
<gene>
    <name evidence="1" type="ORF">HNQ50_003553</name>
</gene>
<sequence>MAYGVERHKRDWGWISSARQYAPDKLAQWQPLYQPVEDAAQKRYPTDM</sequence>
<dbReference type="AlphaFoldDB" id="A0A840RGQ5"/>
<keyword evidence="2" id="KW-1185">Reference proteome</keyword>
<reference evidence="1 2" key="1">
    <citation type="submission" date="2020-08" db="EMBL/GenBank/DDBJ databases">
        <title>Genomic Encyclopedia of Type Strains, Phase IV (KMG-IV): sequencing the most valuable type-strain genomes for metagenomic binning, comparative biology and taxonomic classification.</title>
        <authorList>
            <person name="Goeker M."/>
        </authorList>
    </citation>
    <scope>NUCLEOTIDE SEQUENCE [LARGE SCALE GENOMIC DNA]</scope>
    <source>
        <strain evidence="1 2">DSM 18233</strain>
    </source>
</reference>
<accession>A0A840RGQ5</accession>
<evidence type="ECO:0000313" key="2">
    <source>
        <dbReference type="Proteomes" id="UP000543030"/>
    </source>
</evidence>
<dbReference type="RefSeq" id="WP_184102463.1">
    <property type="nucleotide sequence ID" value="NZ_JACHHN010000008.1"/>
</dbReference>